<organism evidence="15 16">
    <name type="scientific">Candidatus Legionella polyplacis</name>
    <dbReference type="NCBI Taxonomy" id="2005262"/>
    <lineage>
        <taxon>Bacteria</taxon>
        <taxon>Pseudomonadati</taxon>
        <taxon>Pseudomonadota</taxon>
        <taxon>Gammaproteobacteria</taxon>
        <taxon>Legionellales</taxon>
        <taxon>Legionellaceae</taxon>
        <taxon>Legionella</taxon>
    </lineage>
</organism>
<dbReference type="EC" id="3.4.16.4" evidence="4"/>
<dbReference type="GO" id="GO:0004180">
    <property type="term" value="F:carboxypeptidase activity"/>
    <property type="evidence" value="ECO:0007669"/>
    <property type="project" value="UniProtKB-KW"/>
</dbReference>
<dbReference type="Gene3D" id="2.60.410.10">
    <property type="entry name" value="D-Ala-D-Ala carboxypeptidase, C-terminal domain"/>
    <property type="match status" value="1"/>
</dbReference>
<evidence type="ECO:0000313" key="15">
    <source>
        <dbReference type="EMBL" id="WWR11534.1"/>
    </source>
</evidence>
<evidence type="ECO:0000256" key="5">
    <source>
        <dbReference type="ARBA" id="ARBA00022645"/>
    </source>
</evidence>
<dbReference type="EMBL" id="CP135137">
    <property type="protein sequence ID" value="WWR11534.1"/>
    <property type="molecule type" value="Genomic_DNA"/>
</dbReference>
<dbReference type="InterPro" id="IPR015956">
    <property type="entry name" value="Peniciliin-bd_prot_C_sf"/>
</dbReference>
<dbReference type="PANTHER" id="PTHR21581">
    <property type="entry name" value="D-ALANYL-D-ALANINE CARBOXYPEPTIDASE"/>
    <property type="match status" value="1"/>
</dbReference>
<dbReference type="Proteomes" id="UP001368618">
    <property type="component" value="Chromosome"/>
</dbReference>
<dbReference type="Pfam" id="PF07943">
    <property type="entry name" value="PBP5_C"/>
    <property type="match status" value="1"/>
</dbReference>
<evidence type="ECO:0000256" key="13">
    <source>
        <dbReference type="RuleBase" id="RU004016"/>
    </source>
</evidence>
<evidence type="ECO:0000256" key="7">
    <source>
        <dbReference type="ARBA" id="ARBA00022729"/>
    </source>
</evidence>
<dbReference type="SUPFAM" id="SSF56601">
    <property type="entry name" value="beta-lactamase/transpeptidase-like"/>
    <property type="match status" value="1"/>
</dbReference>
<dbReference type="InterPro" id="IPR001967">
    <property type="entry name" value="Peptidase_S11_N"/>
</dbReference>
<dbReference type="RefSeq" id="WP_338516104.1">
    <property type="nucleotide sequence ID" value="NZ_CP135137.1"/>
</dbReference>
<comment type="similarity">
    <text evidence="3 13">Belongs to the peptidase S11 family.</text>
</comment>
<dbReference type="SMART" id="SM00936">
    <property type="entry name" value="PBP5_C"/>
    <property type="match status" value="1"/>
</dbReference>
<evidence type="ECO:0000256" key="9">
    <source>
        <dbReference type="ARBA" id="ARBA00022960"/>
    </source>
</evidence>
<dbReference type="PRINTS" id="PR00725">
    <property type="entry name" value="DADACBPTASE1"/>
</dbReference>
<name>A0ABZ2GZ06_9GAMM</name>
<evidence type="ECO:0000256" key="1">
    <source>
        <dbReference type="ARBA" id="ARBA00003217"/>
    </source>
</evidence>
<dbReference type="InterPro" id="IPR012907">
    <property type="entry name" value="Peptidase_S11_C"/>
</dbReference>
<reference evidence="15" key="1">
    <citation type="submission" date="2023-09" db="EMBL/GenBank/DDBJ databases">
        <title>Genomes of two closely related lineages of the louse Polyplax serrata with different host specificities.</title>
        <authorList>
            <person name="Martinu J."/>
            <person name="Tarabai H."/>
            <person name="Stefka J."/>
            <person name="Hypsa V."/>
        </authorList>
    </citation>
    <scope>NUCLEOTIDE SEQUENCE [LARGE SCALE GENOMIC DNA]</scope>
    <source>
        <strain evidence="15">98ZLc_SE</strain>
    </source>
</reference>
<feature type="domain" description="Peptidase S11 D-Ala-D-Ala carboxypeptidase A C-terminal" evidence="14">
    <location>
        <begin position="302"/>
        <end position="391"/>
    </location>
</feature>
<evidence type="ECO:0000256" key="6">
    <source>
        <dbReference type="ARBA" id="ARBA00022670"/>
    </source>
</evidence>
<gene>
    <name evidence="15" type="ORF">RQL39_02515</name>
</gene>
<evidence type="ECO:0000256" key="8">
    <source>
        <dbReference type="ARBA" id="ARBA00022801"/>
    </source>
</evidence>
<comment type="pathway">
    <text evidence="2">Cell wall biogenesis; peptidoglycan biosynthesis.</text>
</comment>
<keyword evidence="11" id="KW-0961">Cell wall biogenesis/degradation</keyword>
<dbReference type="InterPro" id="IPR037167">
    <property type="entry name" value="Peptidase_S11_C_sf"/>
</dbReference>
<keyword evidence="8 15" id="KW-0378">Hydrolase</keyword>
<dbReference type="PANTHER" id="PTHR21581:SF6">
    <property type="entry name" value="TRAFFICKING PROTEIN PARTICLE COMPLEX SUBUNIT 12"/>
    <property type="match status" value="1"/>
</dbReference>
<dbReference type="Gene3D" id="3.40.710.10">
    <property type="entry name" value="DD-peptidase/beta-lactamase superfamily"/>
    <property type="match status" value="1"/>
</dbReference>
<evidence type="ECO:0000256" key="11">
    <source>
        <dbReference type="ARBA" id="ARBA00023316"/>
    </source>
</evidence>
<comment type="function">
    <text evidence="1">Removes C-terminal D-alanyl residues from sugar-peptide cell wall precursors.</text>
</comment>
<comment type="catalytic activity">
    <reaction evidence="12">
        <text>Preferential cleavage: (Ac)2-L-Lys-D-Ala-|-D-Ala. Also transpeptidation of peptidyl-alanyl moieties that are N-acyl substituents of D-alanine.</text>
        <dbReference type="EC" id="3.4.16.4"/>
    </reaction>
</comment>
<protein>
    <recommendedName>
        <fullName evidence="4">serine-type D-Ala-D-Ala carboxypeptidase</fullName>
        <ecNumber evidence="4">3.4.16.4</ecNumber>
    </recommendedName>
</protein>
<keyword evidence="9" id="KW-0133">Cell shape</keyword>
<evidence type="ECO:0000256" key="12">
    <source>
        <dbReference type="ARBA" id="ARBA00034000"/>
    </source>
</evidence>
<dbReference type="InterPro" id="IPR012338">
    <property type="entry name" value="Beta-lactam/transpept-like"/>
</dbReference>
<evidence type="ECO:0000256" key="4">
    <source>
        <dbReference type="ARBA" id="ARBA00012448"/>
    </source>
</evidence>
<evidence type="ECO:0000256" key="10">
    <source>
        <dbReference type="ARBA" id="ARBA00022984"/>
    </source>
</evidence>
<dbReference type="Pfam" id="PF00768">
    <property type="entry name" value="Peptidase_S11"/>
    <property type="match status" value="1"/>
</dbReference>
<evidence type="ECO:0000313" key="16">
    <source>
        <dbReference type="Proteomes" id="UP001368618"/>
    </source>
</evidence>
<keyword evidence="16" id="KW-1185">Reference proteome</keyword>
<evidence type="ECO:0000256" key="2">
    <source>
        <dbReference type="ARBA" id="ARBA00004752"/>
    </source>
</evidence>
<keyword evidence="5 15" id="KW-0121">Carboxypeptidase</keyword>
<keyword evidence="6" id="KW-0645">Protease</keyword>
<evidence type="ECO:0000259" key="14">
    <source>
        <dbReference type="SMART" id="SM00936"/>
    </source>
</evidence>
<keyword evidence="10" id="KW-0573">Peptidoglycan synthesis</keyword>
<dbReference type="SUPFAM" id="SSF69189">
    <property type="entry name" value="Penicillin-binding protein associated domain"/>
    <property type="match status" value="1"/>
</dbReference>
<proteinExistence type="inferred from homology"/>
<evidence type="ECO:0000256" key="3">
    <source>
        <dbReference type="ARBA" id="ARBA00007164"/>
    </source>
</evidence>
<accession>A0ABZ2GZ06</accession>
<sequence>MKSSILIHKCSLLLLFILILINKNNFLFQINNNVLAKPLLNNFLSSVSTNNYNNKKLIYINAKSYILIDTNSGKIITELNSEKKIFPASLTKLMTLYITFNAIKNKEINLYNQITISHKAWSTRGSSMFLKEGQKVSIKNLLQGIIINSGNDACVAIAEYLSGNETNFANIMNQQAKKLGMINTHFTNSTGLHDQKLYSTAKDIAILSRALINNFYQYYKWYKKKSFTFNKIKQFNRNNLLWKKTSYVDGIKTGYTKESKYCLASSAKHNNMRLLAIIIGSPNNKSRFQDSEYLFHYGFQFFKTFLIYKKKKIIKKISIYNGQTSFIPIGINNDQFITLNKQNHKPINIVFKIINNLQAPIYKGKKVGELIISTNEFKIKQPLYTLINIKKGNYFTHIKDYIILKFKKYIYKNQYNYIYNKIILNN</sequence>
<keyword evidence="7" id="KW-0732">Signal</keyword>
<dbReference type="InterPro" id="IPR018044">
    <property type="entry name" value="Peptidase_S11"/>
</dbReference>